<evidence type="ECO:0000256" key="7">
    <source>
        <dbReference type="ARBA" id="ARBA00023239"/>
    </source>
</evidence>
<keyword evidence="3" id="KW-0028">Amino-acid biosynthesis</keyword>
<dbReference type="Gene3D" id="3.40.50.880">
    <property type="match status" value="1"/>
</dbReference>
<evidence type="ECO:0000256" key="3">
    <source>
        <dbReference type="ARBA" id="ARBA00022605"/>
    </source>
</evidence>
<dbReference type="Pfam" id="PF00117">
    <property type="entry name" value="GATase"/>
    <property type="match status" value="1"/>
</dbReference>
<evidence type="ECO:0000313" key="11">
    <source>
        <dbReference type="EMBL" id="VAX02778.1"/>
    </source>
</evidence>
<dbReference type="PANTHER" id="PTHR42701:SF1">
    <property type="entry name" value="IMIDAZOLE GLYCEROL PHOSPHATE SYNTHASE SUBUNIT HISH"/>
    <property type="match status" value="1"/>
</dbReference>
<protein>
    <submittedName>
        <fullName evidence="11">Imidazole glycerol phosphate synthase amidotransferase subunit</fullName>
        <ecNumber evidence="11">2.4.2.-</ecNumber>
    </submittedName>
</protein>
<dbReference type="NCBIfam" id="TIGR01855">
    <property type="entry name" value="IMP_synth_hisH"/>
    <property type="match status" value="1"/>
</dbReference>
<dbReference type="EC" id="2.4.2.-" evidence="11"/>
<sequence length="217" mass="24230">MPVAIIDYGSGNLRSAEKAVERCARDRGLNLTVQITSCPDQIARADHIILPGVGAFRGCISGLRALDGMVEALEQAVIKQGRPFLGICVGMQLMATVGHEHGDHEGLDWIKGHVKPLNIAEDQKLKIPHMGWNQLDIAEQHRRHPVLEGISDGDHVYFVHSYQYETRDLNHVMMRSEYGGYIPAMIGRDNIVGTQFHPEKSQEVGLRLIGNFLQWHP</sequence>
<keyword evidence="4" id="KW-0378">Hydrolase</keyword>
<evidence type="ECO:0000256" key="1">
    <source>
        <dbReference type="ARBA" id="ARBA00005091"/>
    </source>
</evidence>
<dbReference type="GO" id="GO:0000107">
    <property type="term" value="F:imidazoleglycerol-phosphate synthase activity"/>
    <property type="evidence" value="ECO:0007669"/>
    <property type="project" value="TreeGrafter"/>
</dbReference>
<evidence type="ECO:0000259" key="10">
    <source>
        <dbReference type="Pfam" id="PF00117"/>
    </source>
</evidence>
<keyword evidence="11" id="KW-0328">Glycosyltransferase</keyword>
<evidence type="ECO:0000256" key="4">
    <source>
        <dbReference type="ARBA" id="ARBA00022801"/>
    </source>
</evidence>
<dbReference type="SUPFAM" id="SSF52317">
    <property type="entry name" value="Class I glutamine amidotransferase-like"/>
    <property type="match status" value="1"/>
</dbReference>
<comment type="pathway">
    <text evidence="1">Amino-acid biosynthesis; L-histidine biosynthesis; L-histidine from 5-phospho-alpha-D-ribose 1-diphosphate: step 5/9.</text>
</comment>
<dbReference type="PROSITE" id="PS51273">
    <property type="entry name" value="GATASE_TYPE_1"/>
    <property type="match status" value="1"/>
</dbReference>
<dbReference type="CDD" id="cd01748">
    <property type="entry name" value="GATase1_IGP_Synthase"/>
    <property type="match status" value="1"/>
</dbReference>
<comment type="catalytic activity">
    <reaction evidence="8">
        <text>5-[(5-phospho-1-deoxy-D-ribulos-1-ylimino)methylamino]-1-(5-phospho-beta-D-ribosyl)imidazole-4-carboxamide + L-glutamine = D-erythro-1-(imidazol-4-yl)glycerol 3-phosphate + 5-amino-1-(5-phospho-beta-D-ribosyl)imidazole-4-carboxamide + L-glutamate + H(+)</text>
        <dbReference type="Rhea" id="RHEA:24793"/>
        <dbReference type="ChEBI" id="CHEBI:15378"/>
        <dbReference type="ChEBI" id="CHEBI:29985"/>
        <dbReference type="ChEBI" id="CHEBI:58278"/>
        <dbReference type="ChEBI" id="CHEBI:58359"/>
        <dbReference type="ChEBI" id="CHEBI:58475"/>
        <dbReference type="ChEBI" id="CHEBI:58525"/>
        <dbReference type="EC" id="4.3.2.10"/>
    </reaction>
</comment>
<evidence type="ECO:0000256" key="9">
    <source>
        <dbReference type="ARBA" id="ARBA00049534"/>
    </source>
</evidence>
<dbReference type="UniPathway" id="UPA00031">
    <property type="reaction ID" value="UER00010"/>
</dbReference>
<dbReference type="PIRSF" id="PIRSF000495">
    <property type="entry name" value="Amidotransf_hisH"/>
    <property type="match status" value="1"/>
</dbReference>
<dbReference type="GO" id="GO:0016829">
    <property type="term" value="F:lyase activity"/>
    <property type="evidence" value="ECO:0007669"/>
    <property type="project" value="UniProtKB-KW"/>
</dbReference>
<dbReference type="PANTHER" id="PTHR42701">
    <property type="entry name" value="IMIDAZOLE GLYCEROL PHOSPHATE SYNTHASE SUBUNIT HISH"/>
    <property type="match status" value="1"/>
</dbReference>
<dbReference type="InterPro" id="IPR017926">
    <property type="entry name" value="GATASE"/>
</dbReference>
<keyword evidence="5" id="KW-0315">Glutamine amidotransferase</keyword>
<evidence type="ECO:0000256" key="5">
    <source>
        <dbReference type="ARBA" id="ARBA00022962"/>
    </source>
</evidence>
<comment type="subunit">
    <text evidence="2">Heterodimer of HisH and HisF.</text>
</comment>
<gene>
    <name evidence="11" type="ORF">MNBD_ALPHA03-1315</name>
</gene>
<dbReference type="GO" id="GO:0000105">
    <property type="term" value="P:L-histidine biosynthetic process"/>
    <property type="evidence" value="ECO:0007669"/>
    <property type="project" value="UniProtKB-UniPathway"/>
</dbReference>
<dbReference type="InterPro" id="IPR029062">
    <property type="entry name" value="Class_I_gatase-like"/>
</dbReference>
<dbReference type="GO" id="GO:0004359">
    <property type="term" value="F:glutaminase activity"/>
    <property type="evidence" value="ECO:0007669"/>
    <property type="project" value="UniProtKB-EC"/>
</dbReference>
<evidence type="ECO:0000256" key="6">
    <source>
        <dbReference type="ARBA" id="ARBA00023102"/>
    </source>
</evidence>
<evidence type="ECO:0000256" key="2">
    <source>
        <dbReference type="ARBA" id="ARBA00011152"/>
    </source>
</evidence>
<keyword evidence="6" id="KW-0368">Histidine biosynthesis</keyword>
<keyword evidence="11" id="KW-0808">Transferase</keyword>
<comment type="catalytic activity">
    <reaction evidence="9">
        <text>L-glutamine + H2O = L-glutamate + NH4(+)</text>
        <dbReference type="Rhea" id="RHEA:15889"/>
        <dbReference type="ChEBI" id="CHEBI:15377"/>
        <dbReference type="ChEBI" id="CHEBI:28938"/>
        <dbReference type="ChEBI" id="CHEBI:29985"/>
        <dbReference type="ChEBI" id="CHEBI:58359"/>
        <dbReference type="EC" id="3.5.1.2"/>
    </reaction>
</comment>
<feature type="domain" description="Glutamine amidotransferase" evidence="10">
    <location>
        <begin position="14"/>
        <end position="209"/>
    </location>
</feature>
<keyword evidence="7" id="KW-0456">Lyase</keyword>
<reference evidence="11" key="1">
    <citation type="submission" date="2018-06" db="EMBL/GenBank/DDBJ databases">
        <authorList>
            <person name="Zhirakovskaya E."/>
        </authorList>
    </citation>
    <scope>NUCLEOTIDE SEQUENCE</scope>
</reference>
<organism evidence="11">
    <name type="scientific">hydrothermal vent metagenome</name>
    <dbReference type="NCBI Taxonomy" id="652676"/>
    <lineage>
        <taxon>unclassified sequences</taxon>
        <taxon>metagenomes</taxon>
        <taxon>ecological metagenomes</taxon>
    </lineage>
</organism>
<accession>A0A3B1ATW7</accession>
<dbReference type="InterPro" id="IPR010139">
    <property type="entry name" value="Imidazole-glycPsynth_HisH"/>
</dbReference>
<proteinExistence type="inferred from homology"/>
<evidence type="ECO:0000256" key="8">
    <source>
        <dbReference type="ARBA" id="ARBA00047838"/>
    </source>
</evidence>
<dbReference type="AlphaFoldDB" id="A0A3B1ATW7"/>
<name>A0A3B1ATW7_9ZZZZ</name>
<dbReference type="HAMAP" id="MF_00278">
    <property type="entry name" value="HisH"/>
    <property type="match status" value="1"/>
</dbReference>
<dbReference type="EMBL" id="UOFW01000026">
    <property type="protein sequence ID" value="VAX02778.1"/>
    <property type="molecule type" value="Genomic_DNA"/>
</dbReference>